<accession>A0ABT2HB07</accession>
<feature type="transmembrane region" description="Helical" evidence="1">
    <location>
        <begin position="20"/>
        <end position="37"/>
    </location>
</feature>
<sequence>TDYIVKPTTKNPARVKTPRWLVIALVAGFLASCYVGNTKAADTQVSFGGAQYVQTGEAQSTDSGASINFSFSF</sequence>
<protein>
    <submittedName>
        <fullName evidence="2">Uncharacterized protein</fullName>
    </submittedName>
</protein>
<reference evidence="2" key="1">
    <citation type="submission" date="2022-08" db="EMBL/GenBank/DDBJ databases">
        <authorList>
            <person name="Deng Y."/>
            <person name="Han X.-F."/>
            <person name="Zhang Y.-Q."/>
        </authorList>
    </citation>
    <scope>NUCLEOTIDE SEQUENCE</scope>
    <source>
        <strain evidence="2">CPCC 203386</strain>
    </source>
</reference>
<evidence type="ECO:0000313" key="3">
    <source>
        <dbReference type="Proteomes" id="UP001165586"/>
    </source>
</evidence>
<dbReference type="Proteomes" id="UP001165586">
    <property type="component" value="Unassembled WGS sequence"/>
</dbReference>
<comment type="caution">
    <text evidence="2">The sequence shown here is derived from an EMBL/GenBank/DDBJ whole genome shotgun (WGS) entry which is preliminary data.</text>
</comment>
<keyword evidence="1" id="KW-1133">Transmembrane helix</keyword>
<name>A0ABT2HB07_9MICO</name>
<feature type="non-terminal residue" evidence="2">
    <location>
        <position position="1"/>
    </location>
</feature>
<evidence type="ECO:0000313" key="2">
    <source>
        <dbReference type="EMBL" id="MCS5737140.1"/>
    </source>
</evidence>
<proteinExistence type="predicted"/>
<evidence type="ECO:0000256" key="1">
    <source>
        <dbReference type="SAM" id="Phobius"/>
    </source>
</evidence>
<keyword evidence="3" id="KW-1185">Reference proteome</keyword>
<organism evidence="2 3">
    <name type="scientific">Herbiconiux daphne</name>
    <dbReference type="NCBI Taxonomy" id="2970914"/>
    <lineage>
        <taxon>Bacteria</taxon>
        <taxon>Bacillati</taxon>
        <taxon>Actinomycetota</taxon>
        <taxon>Actinomycetes</taxon>
        <taxon>Micrococcales</taxon>
        <taxon>Microbacteriaceae</taxon>
        <taxon>Herbiconiux</taxon>
    </lineage>
</organism>
<dbReference type="RefSeq" id="WP_259543461.1">
    <property type="nucleotide sequence ID" value="NZ_JANLCJ010000445.1"/>
</dbReference>
<keyword evidence="1" id="KW-0812">Transmembrane</keyword>
<gene>
    <name evidence="2" type="ORF">N1032_25770</name>
</gene>
<keyword evidence="1" id="KW-0472">Membrane</keyword>
<dbReference type="EMBL" id="JANLCJ010000445">
    <property type="protein sequence ID" value="MCS5737140.1"/>
    <property type="molecule type" value="Genomic_DNA"/>
</dbReference>